<dbReference type="PANTHER" id="PTHR24148:SF64">
    <property type="entry name" value="HETEROKARYON INCOMPATIBILITY DOMAIN-CONTAINING PROTEIN"/>
    <property type="match status" value="1"/>
</dbReference>
<dbReference type="PANTHER" id="PTHR24148">
    <property type="entry name" value="ANKYRIN REPEAT DOMAIN-CONTAINING PROTEIN 39 HOMOLOG-RELATED"/>
    <property type="match status" value="1"/>
</dbReference>
<proteinExistence type="predicted"/>
<feature type="non-terminal residue" evidence="2">
    <location>
        <position position="104"/>
    </location>
</feature>
<dbReference type="EMBL" id="JABCIY010000261">
    <property type="protein sequence ID" value="KAF7186225.1"/>
    <property type="molecule type" value="Genomic_DNA"/>
</dbReference>
<dbReference type="OrthoDB" id="3553147at2759"/>
<evidence type="ECO:0000313" key="2">
    <source>
        <dbReference type="EMBL" id="KAF7186225.1"/>
    </source>
</evidence>
<keyword evidence="3" id="KW-1185">Reference proteome</keyword>
<accession>A0A8H6R6L2</accession>
<dbReference type="AlphaFoldDB" id="A0A8H6R6L2"/>
<protein>
    <recommendedName>
        <fullName evidence="1">Heterokaryon incompatibility domain-containing protein</fullName>
    </recommendedName>
</protein>
<organism evidence="2 3">
    <name type="scientific">Pseudocercospora fuligena</name>
    <dbReference type="NCBI Taxonomy" id="685502"/>
    <lineage>
        <taxon>Eukaryota</taxon>
        <taxon>Fungi</taxon>
        <taxon>Dikarya</taxon>
        <taxon>Ascomycota</taxon>
        <taxon>Pezizomycotina</taxon>
        <taxon>Dothideomycetes</taxon>
        <taxon>Dothideomycetidae</taxon>
        <taxon>Mycosphaerellales</taxon>
        <taxon>Mycosphaerellaceae</taxon>
        <taxon>Pseudocercospora</taxon>
    </lineage>
</organism>
<dbReference type="InterPro" id="IPR052895">
    <property type="entry name" value="HetReg/Transcr_Mod"/>
</dbReference>
<comment type="caution">
    <text evidence="2">The sequence shown here is derived from an EMBL/GenBank/DDBJ whole genome shotgun (WGS) entry which is preliminary data.</text>
</comment>
<evidence type="ECO:0000259" key="1">
    <source>
        <dbReference type="Pfam" id="PF06985"/>
    </source>
</evidence>
<name>A0A8H6R6L2_9PEZI</name>
<sequence length="104" mass="11875">MSAGALYSSYPFTSKEQIRILRLAPAADLNEDLRGVLEVRSIRRLGLYDALSYTWQPPFEGQTLPDSVLSIIGFRLPITGNLSNALRRIRRQHRERTLWVDSVC</sequence>
<gene>
    <name evidence="2" type="ORF">HII31_12467</name>
</gene>
<dbReference type="InterPro" id="IPR010730">
    <property type="entry name" value="HET"/>
</dbReference>
<reference evidence="2" key="1">
    <citation type="submission" date="2020-04" db="EMBL/GenBank/DDBJ databases">
        <title>Draft genome resource of the tomato pathogen Pseudocercospora fuligena.</title>
        <authorList>
            <person name="Zaccaron A."/>
        </authorList>
    </citation>
    <scope>NUCLEOTIDE SEQUENCE</scope>
    <source>
        <strain evidence="2">PF001</strain>
    </source>
</reference>
<feature type="domain" description="Heterokaryon incompatibility" evidence="1">
    <location>
        <begin position="48"/>
        <end position="104"/>
    </location>
</feature>
<evidence type="ECO:0000313" key="3">
    <source>
        <dbReference type="Proteomes" id="UP000660729"/>
    </source>
</evidence>
<dbReference type="Proteomes" id="UP000660729">
    <property type="component" value="Unassembled WGS sequence"/>
</dbReference>
<dbReference type="Pfam" id="PF06985">
    <property type="entry name" value="HET"/>
    <property type="match status" value="1"/>
</dbReference>